<dbReference type="Gene3D" id="2.130.10.10">
    <property type="entry name" value="YVTN repeat-like/Quinoprotein amine dehydrogenase"/>
    <property type="match status" value="1"/>
</dbReference>
<dbReference type="InterPro" id="IPR036322">
    <property type="entry name" value="WD40_repeat_dom_sf"/>
</dbReference>
<reference evidence="1 2" key="1">
    <citation type="submission" date="2020-10" db="EMBL/GenBank/DDBJ databases">
        <title>Connecting structure to function with the recovery of over 1000 high-quality activated sludge metagenome-assembled genomes encoding full-length rRNA genes using long-read sequencing.</title>
        <authorList>
            <person name="Singleton C.M."/>
            <person name="Petriglieri F."/>
            <person name="Kristensen J.M."/>
            <person name="Kirkegaard R.H."/>
            <person name="Michaelsen T.Y."/>
            <person name="Andersen M.H."/>
            <person name="Karst S.M."/>
            <person name="Dueholm M.S."/>
            <person name="Nielsen P.H."/>
            <person name="Albertsen M."/>
        </authorList>
    </citation>
    <scope>NUCLEOTIDE SEQUENCE [LARGE SCALE GENOMIC DNA]</scope>
    <source>
        <strain evidence="1">Ribe_18-Q3-R11-54_BAT3C.373</strain>
    </source>
</reference>
<dbReference type="SUPFAM" id="SSF50978">
    <property type="entry name" value="WD40 repeat-like"/>
    <property type="match status" value="1"/>
</dbReference>
<organism evidence="1 2">
    <name type="scientific">Candidatus Defluviibacterium haderslevense</name>
    <dbReference type="NCBI Taxonomy" id="2981993"/>
    <lineage>
        <taxon>Bacteria</taxon>
        <taxon>Pseudomonadati</taxon>
        <taxon>Bacteroidota</taxon>
        <taxon>Saprospiria</taxon>
        <taxon>Saprospirales</taxon>
        <taxon>Saprospiraceae</taxon>
        <taxon>Candidatus Defluviibacterium</taxon>
    </lineage>
</organism>
<name>A0A9D7S8X6_9BACT</name>
<dbReference type="EMBL" id="JADKFW010000005">
    <property type="protein sequence ID" value="MBK9717571.1"/>
    <property type="molecule type" value="Genomic_DNA"/>
</dbReference>
<evidence type="ECO:0000313" key="1">
    <source>
        <dbReference type="EMBL" id="MBK9717571.1"/>
    </source>
</evidence>
<evidence type="ECO:0008006" key="3">
    <source>
        <dbReference type="Google" id="ProtNLM"/>
    </source>
</evidence>
<gene>
    <name evidence="1" type="ORF">IPO85_08680</name>
</gene>
<accession>A0A9D7S8X6</accession>
<dbReference type="InterPro" id="IPR015943">
    <property type="entry name" value="WD40/YVTN_repeat-like_dom_sf"/>
</dbReference>
<proteinExistence type="predicted"/>
<evidence type="ECO:0000313" key="2">
    <source>
        <dbReference type="Proteomes" id="UP000808349"/>
    </source>
</evidence>
<protein>
    <recommendedName>
        <fullName evidence="3">WD40 repeat domain-containing protein</fullName>
    </recommendedName>
</protein>
<dbReference type="Proteomes" id="UP000808349">
    <property type="component" value="Unassembled WGS sequence"/>
</dbReference>
<sequence length="184" mass="20277">MWTFKTYTFANFINDFSKDILTMSIDATASIWNNSDYAYHSFKIQNSINPPLVTIPLNGKEFLAGGDNGKFRYFRSNDNQLKIESKPDSNSILSSIKFSKQVTSIEISQDGSSILTGHLNNGGAQLSNRRGALLKIFKQPEAIGPAVFSTSGKYIATAGFTENIISLFDTSISDKPINKFVVPS</sequence>
<dbReference type="AlphaFoldDB" id="A0A9D7S8X6"/>
<comment type="caution">
    <text evidence="1">The sequence shown here is derived from an EMBL/GenBank/DDBJ whole genome shotgun (WGS) entry which is preliminary data.</text>
</comment>